<dbReference type="GO" id="GO:0030317">
    <property type="term" value="P:flagellated sperm motility"/>
    <property type="evidence" value="ECO:0007669"/>
    <property type="project" value="InterPro"/>
</dbReference>
<dbReference type="InterPro" id="IPR009524">
    <property type="entry name" value="CFAP68"/>
</dbReference>
<dbReference type="OrthoDB" id="9970063at2759"/>
<name>A0A8C4UJW9_FALTI</name>
<reference evidence="1" key="1">
    <citation type="submission" date="2025-08" db="UniProtKB">
        <authorList>
            <consortium name="Ensembl"/>
        </authorList>
    </citation>
    <scope>IDENTIFICATION</scope>
</reference>
<dbReference type="Pfam" id="PF06608">
    <property type="entry name" value="CFAP68"/>
    <property type="match status" value="1"/>
</dbReference>
<evidence type="ECO:0000313" key="1">
    <source>
        <dbReference type="Ensembl" id="ENSFTIP00000012185.1"/>
    </source>
</evidence>
<protein>
    <submittedName>
        <fullName evidence="1">Uncharacterized protein</fullName>
    </submittedName>
</protein>
<accession>A0A8C4UJW9</accession>
<organism evidence="1 2">
    <name type="scientific">Falco tinnunculus</name>
    <name type="common">Common kestrel</name>
    <dbReference type="NCBI Taxonomy" id="100819"/>
    <lineage>
        <taxon>Eukaryota</taxon>
        <taxon>Metazoa</taxon>
        <taxon>Chordata</taxon>
        <taxon>Craniata</taxon>
        <taxon>Vertebrata</taxon>
        <taxon>Euteleostomi</taxon>
        <taxon>Archelosauria</taxon>
        <taxon>Archosauria</taxon>
        <taxon>Dinosauria</taxon>
        <taxon>Saurischia</taxon>
        <taxon>Theropoda</taxon>
        <taxon>Coelurosauria</taxon>
        <taxon>Aves</taxon>
        <taxon>Neognathae</taxon>
        <taxon>Neoaves</taxon>
        <taxon>Telluraves</taxon>
        <taxon>Australaves</taxon>
        <taxon>Falconiformes</taxon>
        <taxon>Falconidae</taxon>
        <taxon>Falco</taxon>
    </lineage>
</organism>
<sequence length="91" mass="10074">CEGAAMELLTSITRSCPRPVCTTPPHATGCAELWMDWDSTCRFSQRGWRCTTNRNDYSATTLMGNWNPKLLPSQVPPCAFPYCGNSKSQLG</sequence>
<dbReference type="Proteomes" id="UP000694562">
    <property type="component" value="Unplaced"/>
</dbReference>
<reference evidence="1" key="2">
    <citation type="submission" date="2025-09" db="UniProtKB">
        <authorList>
            <consortium name="Ensembl"/>
        </authorList>
    </citation>
    <scope>IDENTIFICATION</scope>
</reference>
<dbReference type="GO" id="GO:0005634">
    <property type="term" value="C:nucleus"/>
    <property type="evidence" value="ECO:0007669"/>
    <property type="project" value="InterPro"/>
</dbReference>
<evidence type="ECO:0000313" key="2">
    <source>
        <dbReference type="Proteomes" id="UP000694562"/>
    </source>
</evidence>
<keyword evidence="2" id="KW-1185">Reference proteome</keyword>
<dbReference type="Ensembl" id="ENSFTIT00000012721.1">
    <property type="protein sequence ID" value="ENSFTIP00000012185.1"/>
    <property type="gene ID" value="ENSFTIG00000008171.1"/>
</dbReference>
<dbReference type="AlphaFoldDB" id="A0A8C4UJW9"/>
<proteinExistence type="predicted"/>